<gene>
    <name evidence="2" type="ORF">DPX16_5110</name>
</gene>
<dbReference type="AlphaFoldDB" id="A0A3N0XKY1"/>
<evidence type="ECO:0000256" key="1">
    <source>
        <dbReference type="SAM" id="MobiDB-lite"/>
    </source>
</evidence>
<keyword evidence="3" id="KW-1185">Reference proteome</keyword>
<proteinExistence type="predicted"/>
<evidence type="ECO:0000313" key="2">
    <source>
        <dbReference type="EMBL" id="ROI62437.1"/>
    </source>
</evidence>
<name>A0A3N0XKY1_ANAGA</name>
<feature type="compositionally biased region" description="Basic and acidic residues" evidence="1">
    <location>
        <begin position="136"/>
        <end position="145"/>
    </location>
</feature>
<dbReference type="Proteomes" id="UP000281406">
    <property type="component" value="Unassembled WGS sequence"/>
</dbReference>
<sequence>MDLPAVQLLFLKQKEQSLEDHTRTFLDLGHLTNFPDRLLCVFYYSNLHEWSKVRLREYFAVFVEWVLVNNGSAFTICPGEDNITSPTLDPEPSQPSPHCTDTMPEPTADRGLESATMHEPVPAPEKGTEPTIAPEPEPHRASDKVREPATLCVAVGLLVEFEGMEEDSAHTPTTEGELQLASVNCFYDIEEDARMLKVFCAHDGPILRKVSCSPAGSVQHEVSCVSRVPSQPLSPTSSLKVSQSVSPTSADSLQPLSFSYETTIVYGFASGLQISSFAQACGFPGSTSSRRSHHSTSARRFYLGSPLSQLHQITTVLMAPLGSLVPLTPPWSNVALHVPRTSEPSAAIRLSTSSASSLPRLHCGPLSWLGSGLPSGYSCSCVHPGSPHRHHCPGCFSSHPHLFPAIRRPFVLLTARGCTFREGGATYAASVRVALQVLAGLEHAECDAVEQNHQHADSLKPRRASVKANTTHKNSINMIRPLLFPQVSVLPKPFWNSSRLPSHYNWDSVPLIKHLSRSHTNAYRQLQLSSLILKIVVVTFMPPLLRIMMMVQRFQVLHKNADSLLAGSCVRITRIRRAAHMISFGQY</sequence>
<dbReference type="EMBL" id="RJVU01070129">
    <property type="protein sequence ID" value="ROI62437.1"/>
    <property type="molecule type" value="Genomic_DNA"/>
</dbReference>
<comment type="caution">
    <text evidence="2">The sequence shown here is derived from an EMBL/GenBank/DDBJ whole genome shotgun (WGS) entry which is preliminary data.</text>
</comment>
<evidence type="ECO:0000313" key="3">
    <source>
        <dbReference type="Proteomes" id="UP000281406"/>
    </source>
</evidence>
<feature type="region of interest" description="Disordered" evidence="1">
    <location>
        <begin position="83"/>
        <end position="145"/>
    </location>
</feature>
<reference evidence="2 3" key="1">
    <citation type="submission" date="2018-10" db="EMBL/GenBank/DDBJ databases">
        <title>Genome assembly for a Yunnan-Guizhou Plateau 3E fish, Anabarilius grahami (Regan), and its evolutionary and genetic applications.</title>
        <authorList>
            <person name="Jiang W."/>
        </authorList>
    </citation>
    <scope>NUCLEOTIDE SEQUENCE [LARGE SCALE GENOMIC DNA]</scope>
    <source>
        <strain evidence="2">AG-KIZ</strain>
        <tissue evidence="2">Muscle</tissue>
    </source>
</reference>
<organism evidence="2 3">
    <name type="scientific">Anabarilius grahami</name>
    <name type="common">Kanglang fish</name>
    <name type="synonym">Barilius grahami</name>
    <dbReference type="NCBI Taxonomy" id="495550"/>
    <lineage>
        <taxon>Eukaryota</taxon>
        <taxon>Metazoa</taxon>
        <taxon>Chordata</taxon>
        <taxon>Craniata</taxon>
        <taxon>Vertebrata</taxon>
        <taxon>Euteleostomi</taxon>
        <taxon>Actinopterygii</taxon>
        <taxon>Neopterygii</taxon>
        <taxon>Teleostei</taxon>
        <taxon>Ostariophysi</taxon>
        <taxon>Cypriniformes</taxon>
        <taxon>Xenocyprididae</taxon>
        <taxon>Xenocypridinae</taxon>
        <taxon>Xenocypridinae incertae sedis</taxon>
        <taxon>Anabarilius</taxon>
    </lineage>
</organism>
<accession>A0A3N0XKY1</accession>
<protein>
    <submittedName>
        <fullName evidence="2">Uncharacterized protein</fullName>
    </submittedName>
</protein>